<dbReference type="EMBL" id="GECZ01005916">
    <property type="protein sequence ID" value="JAS63853.1"/>
    <property type="molecule type" value="Transcribed_RNA"/>
</dbReference>
<evidence type="ECO:0000259" key="9">
    <source>
        <dbReference type="PROSITE" id="PS51837"/>
    </source>
</evidence>
<evidence type="ECO:0000256" key="2">
    <source>
        <dbReference type="ARBA" id="ARBA00004481"/>
    </source>
</evidence>
<evidence type="ECO:0000256" key="8">
    <source>
        <dbReference type="SAM" id="MobiDB-lite"/>
    </source>
</evidence>
<accession>A0A1B6GND7</accession>
<evidence type="ECO:0000256" key="4">
    <source>
        <dbReference type="ARBA" id="ARBA00005975"/>
    </source>
</evidence>
<comment type="subcellular location">
    <subcellularLocation>
        <location evidence="2">Endosome membrane</location>
        <topology evidence="2">Peripheral membrane protein</topology>
    </subcellularLocation>
    <subcellularLocation>
        <location evidence="1">Late endosome membrane</location>
    </subcellularLocation>
    <subcellularLocation>
        <location evidence="3">Lysosome membrane</location>
        <topology evidence="3">Peripheral membrane protein</topology>
        <orientation evidence="3">Cytoplasmic side</orientation>
    </subcellularLocation>
</comment>
<dbReference type="SMART" id="SM00714">
    <property type="entry name" value="LITAF"/>
    <property type="match status" value="1"/>
</dbReference>
<protein>
    <recommendedName>
        <fullName evidence="9">LITAF domain-containing protein</fullName>
    </recommendedName>
</protein>
<evidence type="ECO:0000313" key="10">
    <source>
        <dbReference type="EMBL" id="JAS63853.1"/>
    </source>
</evidence>
<feature type="non-terminal residue" evidence="10">
    <location>
        <position position="1"/>
    </location>
</feature>
<dbReference type="Pfam" id="PF10601">
    <property type="entry name" value="zf-LITAF-like"/>
    <property type="match status" value="1"/>
</dbReference>
<sequence>DWGGRGGWCIVDWCRCSGVRTSWRWSLFLSRSSVMASNNMENPPPYSEAIKQPPYNPTHGGPAPKYDGAYQQSQPQYPPPGPSINVTRTVIVMPTYGPFPARTICTSCHADITTRVEHKPNTHTHLMALLLLFLFWPCALCPYCTDACQDTNHYCPNCGAFLGTHRET</sequence>
<keyword evidence="7" id="KW-0472">Membrane</keyword>
<gene>
    <name evidence="10" type="ORF">g.9400</name>
</gene>
<dbReference type="PANTHER" id="PTHR23292">
    <property type="entry name" value="LIPOPOLYSACCHARIDE-INDUCED TUMOR NECROSIS FACTOR-ALPHA FACTOR"/>
    <property type="match status" value="1"/>
</dbReference>
<keyword evidence="5" id="KW-0479">Metal-binding</keyword>
<evidence type="ECO:0000256" key="3">
    <source>
        <dbReference type="ARBA" id="ARBA00004630"/>
    </source>
</evidence>
<dbReference type="InterPro" id="IPR037519">
    <property type="entry name" value="LITAF_fam"/>
</dbReference>
<dbReference type="InterPro" id="IPR006629">
    <property type="entry name" value="LITAF"/>
</dbReference>
<reference evidence="10" key="1">
    <citation type="submission" date="2015-11" db="EMBL/GenBank/DDBJ databases">
        <title>De novo transcriptome assembly of four potential Pierce s Disease insect vectors from Arizona vineyards.</title>
        <authorList>
            <person name="Tassone E.E."/>
        </authorList>
    </citation>
    <scope>NUCLEOTIDE SEQUENCE</scope>
</reference>
<proteinExistence type="inferred from homology"/>
<feature type="region of interest" description="Disordered" evidence="8">
    <location>
        <begin position="40"/>
        <end position="78"/>
    </location>
</feature>
<name>A0A1B6GND7_9HEMI</name>
<dbReference type="PROSITE" id="PS51837">
    <property type="entry name" value="LITAF"/>
    <property type="match status" value="1"/>
</dbReference>
<evidence type="ECO:0000256" key="7">
    <source>
        <dbReference type="ARBA" id="ARBA00023136"/>
    </source>
</evidence>
<keyword evidence="6" id="KW-0862">Zinc</keyword>
<feature type="domain" description="LITAF" evidence="9">
    <location>
        <begin position="87"/>
        <end position="167"/>
    </location>
</feature>
<dbReference type="GO" id="GO:0031902">
    <property type="term" value="C:late endosome membrane"/>
    <property type="evidence" value="ECO:0007669"/>
    <property type="project" value="UniProtKB-SubCell"/>
</dbReference>
<dbReference type="GO" id="GO:0005765">
    <property type="term" value="C:lysosomal membrane"/>
    <property type="evidence" value="ECO:0007669"/>
    <property type="project" value="UniProtKB-SubCell"/>
</dbReference>
<evidence type="ECO:0000256" key="1">
    <source>
        <dbReference type="ARBA" id="ARBA00004414"/>
    </source>
</evidence>
<evidence type="ECO:0000256" key="6">
    <source>
        <dbReference type="ARBA" id="ARBA00022833"/>
    </source>
</evidence>
<comment type="similarity">
    <text evidence="4">Belongs to the CDIP1/LITAF family.</text>
</comment>
<dbReference type="PANTHER" id="PTHR23292:SF14">
    <property type="entry name" value="FI16615P1-RELATED"/>
    <property type="match status" value="1"/>
</dbReference>
<organism evidence="10">
    <name type="scientific">Cuerna arida</name>
    <dbReference type="NCBI Taxonomy" id="1464854"/>
    <lineage>
        <taxon>Eukaryota</taxon>
        <taxon>Metazoa</taxon>
        <taxon>Ecdysozoa</taxon>
        <taxon>Arthropoda</taxon>
        <taxon>Hexapoda</taxon>
        <taxon>Insecta</taxon>
        <taxon>Pterygota</taxon>
        <taxon>Neoptera</taxon>
        <taxon>Paraneoptera</taxon>
        <taxon>Hemiptera</taxon>
        <taxon>Auchenorrhyncha</taxon>
        <taxon>Membracoidea</taxon>
        <taxon>Cicadellidae</taxon>
        <taxon>Cicadellinae</taxon>
        <taxon>Proconiini</taxon>
        <taxon>Cuerna</taxon>
    </lineage>
</organism>
<dbReference type="AlphaFoldDB" id="A0A1B6GND7"/>
<dbReference type="GO" id="GO:0008270">
    <property type="term" value="F:zinc ion binding"/>
    <property type="evidence" value="ECO:0007669"/>
    <property type="project" value="TreeGrafter"/>
</dbReference>
<evidence type="ECO:0000256" key="5">
    <source>
        <dbReference type="ARBA" id="ARBA00022723"/>
    </source>
</evidence>